<dbReference type="SMART" id="SM00185">
    <property type="entry name" value="ARM"/>
    <property type="match status" value="7"/>
</dbReference>
<dbReference type="GO" id="GO:0005634">
    <property type="term" value="C:nucleus"/>
    <property type="evidence" value="ECO:0007669"/>
    <property type="project" value="UniProtKB-ARBA"/>
</dbReference>
<reference evidence="9" key="3">
    <citation type="submission" date="2025-08" db="UniProtKB">
        <authorList>
            <consortium name="Ensembl"/>
        </authorList>
    </citation>
    <scope>IDENTIFICATION</scope>
    <source>
        <strain evidence="9">JP 163 A</strain>
    </source>
</reference>
<dbReference type="GO" id="GO:0006606">
    <property type="term" value="P:protein import into nucleus"/>
    <property type="evidence" value="ECO:0007669"/>
    <property type="project" value="InterPro"/>
</dbReference>
<dbReference type="Gene3D" id="1.20.5.690">
    <property type="entry name" value="Importin-alpha, importin-beta-binding domain"/>
    <property type="match status" value="1"/>
</dbReference>
<feature type="repeat" description="ARM" evidence="6">
    <location>
        <begin position="265"/>
        <end position="307"/>
    </location>
</feature>
<dbReference type="InterPro" id="IPR000225">
    <property type="entry name" value="Armadillo"/>
</dbReference>
<keyword evidence="3" id="KW-0677">Repeat</keyword>
<keyword evidence="10" id="KW-1185">Reference proteome</keyword>
<evidence type="ECO:0000256" key="2">
    <source>
        <dbReference type="ARBA" id="ARBA00022448"/>
    </source>
</evidence>
<dbReference type="GO" id="GO:0061608">
    <property type="term" value="F:nuclear import signal receptor activity"/>
    <property type="evidence" value="ECO:0007669"/>
    <property type="project" value="InterPro"/>
</dbReference>
<evidence type="ECO:0000259" key="8">
    <source>
        <dbReference type="PROSITE" id="PS51214"/>
    </source>
</evidence>
<feature type="repeat" description="ARM" evidence="6">
    <location>
        <begin position="164"/>
        <end position="191"/>
    </location>
</feature>
<proteinExistence type="inferred from homology"/>
<dbReference type="Ensembl" id="ENSXMAT00000038588.1">
    <property type="protein sequence ID" value="ENSXMAP00000022538.1"/>
    <property type="gene ID" value="ENSXMAG00000008323.2"/>
</dbReference>
<evidence type="ECO:0000256" key="5">
    <source>
        <dbReference type="PIRNR" id="PIRNR005673"/>
    </source>
</evidence>
<dbReference type="InterPro" id="IPR032413">
    <property type="entry name" value="Arm_3"/>
</dbReference>
<feature type="region of interest" description="Disordered" evidence="7">
    <location>
        <begin position="47"/>
        <end position="66"/>
    </location>
</feature>
<dbReference type="AlphaFoldDB" id="A0A3B5PS31"/>
<dbReference type="Pfam" id="PF01749">
    <property type="entry name" value="IBB"/>
    <property type="match status" value="1"/>
</dbReference>
<dbReference type="InterPro" id="IPR016024">
    <property type="entry name" value="ARM-type_fold"/>
</dbReference>
<dbReference type="PROSITE" id="PS51214">
    <property type="entry name" value="IBB"/>
    <property type="match status" value="1"/>
</dbReference>
<evidence type="ECO:0000313" key="10">
    <source>
        <dbReference type="Proteomes" id="UP000002852"/>
    </source>
</evidence>
<reference evidence="10" key="1">
    <citation type="submission" date="2012-01" db="EMBL/GenBank/DDBJ databases">
        <authorList>
            <person name="Walter R."/>
            <person name="Schartl M."/>
            <person name="Warren W."/>
        </authorList>
    </citation>
    <scope>NUCLEOTIDE SEQUENCE [LARGE SCALE GENOMIC DNA]</scope>
    <source>
        <strain evidence="10">JP 163 A</strain>
    </source>
</reference>
<dbReference type="GeneTree" id="ENSGT01050000244891"/>
<dbReference type="GO" id="GO:0005737">
    <property type="term" value="C:cytoplasm"/>
    <property type="evidence" value="ECO:0007669"/>
    <property type="project" value="InterPro"/>
</dbReference>
<evidence type="ECO:0000256" key="7">
    <source>
        <dbReference type="SAM" id="MobiDB-lite"/>
    </source>
</evidence>
<feature type="repeat" description="ARM" evidence="6">
    <location>
        <begin position="307"/>
        <end position="349"/>
    </location>
</feature>
<organism evidence="9 10">
    <name type="scientific">Xiphophorus maculatus</name>
    <name type="common">Southern platyfish</name>
    <name type="synonym">Platypoecilus maculatus</name>
    <dbReference type="NCBI Taxonomy" id="8083"/>
    <lineage>
        <taxon>Eukaryota</taxon>
        <taxon>Metazoa</taxon>
        <taxon>Chordata</taxon>
        <taxon>Craniata</taxon>
        <taxon>Vertebrata</taxon>
        <taxon>Euteleostomi</taxon>
        <taxon>Actinopterygii</taxon>
        <taxon>Neopterygii</taxon>
        <taxon>Teleostei</taxon>
        <taxon>Neoteleostei</taxon>
        <taxon>Acanthomorphata</taxon>
        <taxon>Ovalentaria</taxon>
        <taxon>Atherinomorphae</taxon>
        <taxon>Cyprinodontiformes</taxon>
        <taxon>Poeciliidae</taxon>
        <taxon>Poeciliinae</taxon>
        <taxon>Xiphophorus</taxon>
    </lineage>
</organism>
<dbReference type="SUPFAM" id="SSF48371">
    <property type="entry name" value="ARM repeat"/>
    <property type="match status" value="1"/>
</dbReference>
<dbReference type="Pfam" id="PF00514">
    <property type="entry name" value="Arm"/>
    <property type="match status" value="7"/>
</dbReference>
<accession>A0A3B5PS31</accession>
<dbReference type="PROSITE" id="PS50176">
    <property type="entry name" value="ARM_REPEAT"/>
    <property type="match status" value="5"/>
</dbReference>
<comment type="similarity">
    <text evidence="1 5">Belongs to the importin alpha family.</text>
</comment>
<dbReference type="PANTHER" id="PTHR23316">
    <property type="entry name" value="IMPORTIN ALPHA"/>
    <property type="match status" value="1"/>
</dbReference>
<feature type="domain" description="IBB" evidence="8">
    <location>
        <begin position="1"/>
        <end position="59"/>
    </location>
</feature>
<sequence length="500" mass="54970">ISRGNSSDNVARLNKFKNKGRDANELRRRRVEVNVELRKAKKDDQMFKRRNVAAAPDEATSPLQERNQNCQVSLLAPWTVEEIVAGVNSDSRESQLQATQAARKLLSRDKHPPIDQMIAAGLIPKFVSFLALTDCPPIQFEASWALTNIASGTSDQTAAVVDGGAIPAFISLVTSPQQHISEQAVWALGNIVMGHILETNVTWTLSNLCRNKNPSPPMEAIEQILPALIRLLHYNDLEVLADACWAVSYLTDGPNDRIDVVVKTGVIPRLVELLGFQELSVVTPALRALGNIVTGTDEQTQAVLDASALSMFPKLLHHKKANIQKEAAWTLSNITAGKDTQIQEVINAGLVPDMVDMLVRGDYKTQKEAVWAVTNFTSGGTVQQVVLLVQSNVLEPLLNLLSSKDSKTVLVILDAITNIFMAGDKIGESYKLSLMIEECGGLDKIEALQSHENELIYKAALNLIEKYFSEEVEEVQCVIPEATDDGYAFQISENQSTFNF</sequence>
<keyword evidence="4 5" id="KW-0653">Protein transport</keyword>
<evidence type="ECO:0000256" key="1">
    <source>
        <dbReference type="ARBA" id="ARBA00010394"/>
    </source>
</evidence>
<evidence type="ECO:0000256" key="6">
    <source>
        <dbReference type="PROSITE-ProRule" id="PRU00259"/>
    </source>
</evidence>
<feature type="repeat" description="ARM" evidence="6">
    <location>
        <begin position="121"/>
        <end position="164"/>
    </location>
</feature>
<evidence type="ECO:0000313" key="9">
    <source>
        <dbReference type="Ensembl" id="ENSXMAP00000022538.1"/>
    </source>
</evidence>
<dbReference type="PIRSF" id="PIRSF005673">
    <property type="entry name" value="Importin_alpha"/>
    <property type="match status" value="1"/>
</dbReference>
<reference evidence="9" key="4">
    <citation type="submission" date="2025-09" db="UniProtKB">
        <authorList>
            <consortium name="Ensembl"/>
        </authorList>
    </citation>
    <scope>IDENTIFICATION</scope>
    <source>
        <strain evidence="9">JP 163 A</strain>
    </source>
</reference>
<dbReference type="InterPro" id="IPR011989">
    <property type="entry name" value="ARM-like"/>
</dbReference>
<evidence type="ECO:0000256" key="4">
    <source>
        <dbReference type="ARBA" id="ARBA00022927"/>
    </source>
</evidence>
<dbReference type="InterPro" id="IPR036975">
    <property type="entry name" value="Importin-a_IBB_sf"/>
</dbReference>
<dbReference type="InterPro" id="IPR002652">
    <property type="entry name" value="Importin-a_IBB"/>
</dbReference>
<dbReference type="Gene3D" id="1.25.10.10">
    <property type="entry name" value="Leucine-rich Repeat Variant"/>
    <property type="match status" value="1"/>
</dbReference>
<protein>
    <recommendedName>
        <fullName evidence="5">Importin subunit alpha</fullName>
    </recommendedName>
</protein>
<feature type="repeat" description="ARM" evidence="6">
    <location>
        <begin position="223"/>
        <end position="265"/>
    </location>
</feature>
<evidence type="ECO:0000256" key="3">
    <source>
        <dbReference type="ARBA" id="ARBA00022737"/>
    </source>
</evidence>
<dbReference type="FunFam" id="1.25.10.10:FF:000009">
    <property type="entry name" value="Importin subunit alpha"/>
    <property type="match status" value="1"/>
</dbReference>
<dbReference type="Pfam" id="PF16186">
    <property type="entry name" value="Arm_3"/>
    <property type="match status" value="1"/>
</dbReference>
<dbReference type="InterPro" id="IPR024931">
    <property type="entry name" value="Importin_alpha"/>
</dbReference>
<keyword evidence="2 5" id="KW-0813">Transport</keyword>
<dbReference type="Proteomes" id="UP000002852">
    <property type="component" value="Unassembled WGS sequence"/>
</dbReference>
<reference evidence="10" key="2">
    <citation type="journal article" date="2013" name="Nat. Genet.">
        <title>The genome of the platyfish, Xiphophorus maculatus, provides insights into evolutionary adaptation and several complex traits.</title>
        <authorList>
            <person name="Schartl M."/>
            <person name="Walter R.B."/>
            <person name="Shen Y."/>
            <person name="Garcia T."/>
            <person name="Catchen J."/>
            <person name="Amores A."/>
            <person name="Braasch I."/>
            <person name="Chalopin D."/>
            <person name="Volff J.N."/>
            <person name="Lesch K.P."/>
            <person name="Bisazza A."/>
            <person name="Minx P."/>
            <person name="Hillier L."/>
            <person name="Wilson R.K."/>
            <person name="Fuerstenberg S."/>
            <person name="Boore J."/>
            <person name="Searle S."/>
            <person name="Postlethwait J.H."/>
            <person name="Warren W.C."/>
        </authorList>
    </citation>
    <scope>NUCLEOTIDE SEQUENCE [LARGE SCALE GENOMIC DNA]</scope>
    <source>
        <strain evidence="10">JP 163 A</strain>
    </source>
</reference>
<name>A0A3B5PS31_XIPMA</name>